<dbReference type="AlphaFoldDB" id="A0AAJ4IH43"/>
<proteinExistence type="predicted"/>
<feature type="transmembrane region" description="Helical" evidence="1">
    <location>
        <begin position="15"/>
        <end position="37"/>
    </location>
</feature>
<dbReference type="EMBL" id="CP065219">
    <property type="protein sequence ID" value="QPL56510.1"/>
    <property type="molecule type" value="Genomic_DNA"/>
</dbReference>
<name>A0AAJ4IH43_9VIBR</name>
<organism evidence="2 3">
    <name type="scientific">Vibrio navarrensis</name>
    <dbReference type="NCBI Taxonomy" id="29495"/>
    <lineage>
        <taxon>Bacteria</taxon>
        <taxon>Pseudomonadati</taxon>
        <taxon>Pseudomonadota</taxon>
        <taxon>Gammaproteobacteria</taxon>
        <taxon>Vibrionales</taxon>
        <taxon>Vibrionaceae</taxon>
        <taxon>Vibrio</taxon>
    </lineage>
</organism>
<dbReference type="RefSeq" id="WP_337971464.1">
    <property type="nucleotide sequence ID" value="NZ_CP065219.1"/>
</dbReference>
<reference evidence="2 3" key="1">
    <citation type="submission" date="2020-11" db="EMBL/GenBank/DDBJ databases">
        <title>Complete and Circularized Genome Assembly of a human isolate of Vibrio navarrensis biotype pommerensis with MiSeq and MinION Sequence Data.</title>
        <authorList>
            <person name="Schwartz K."/>
            <person name="Borowiak M."/>
            <person name="Deneke C."/>
            <person name="Balau V."/>
            <person name="Metelmann C."/>
            <person name="Strauch E."/>
        </authorList>
    </citation>
    <scope>NUCLEOTIDE SEQUENCE [LARGE SCALE GENOMIC DNA]</scope>
    <source>
        <strain evidence="2 3">20-VB00237</strain>
        <plasmid evidence="2 3">pVN20-VB00237</plasmid>
    </source>
</reference>
<gene>
    <name evidence="2" type="ORF">I3X05_23690</name>
</gene>
<keyword evidence="1" id="KW-0812">Transmembrane</keyword>
<accession>A0AAJ4IH43</accession>
<evidence type="ECO:0000313" key="3">
    <source>
        <dbReference type="Proteomes" id="UP000594435"/>
    </source>
</evidence>
<keyword evidence="1" id="KW-1133">Transmembrane helix</keyword>
<sequence length="267" mass="29868">MSNQKIEPSKVTKPIQLVAAWLVGLVLVNGAFLGAAVGISEPVWLRGTLVIASVVNVPVFLLAIFMLQTKFRPQLQEDEYYSKYLDKSTSEYVVVSKDESILSAITEIKAELVTIIDDKSGKCNETPEILSIQAGGWSPHYKVALCDYLPDFESIRAELKKNNISINKIFGQSTTKNVPEFNHLSFSRDVNFRTKVAVLRILTKYNFDGYAYAVSNDVNPEEIYIGGFGYMNGGFFPINSELKALLDSDVEPSDLDYFEQKTEKIKP</sequence>
<evidence type="ECO:0000256" key="1">
    <source>
        <dbReference type="SAM" id="Phobius"/>
    </source>
</evidence>
<geneLocation type="plasmid" evidence="2 3">
    <name>pVN20-VB00237</name>
</geneLocation>
<dbReference type="Proteomes" id="UP000594435">
    <property type="component" value="Plasmid pVN20-VB00237"/>
</dbReference>
<keyword evidence="2" id="KW-0614">Plasmid</keyword>
<protein>
    <submittedName>
        <fullName evidence="2">Uncharacterized protein</fullName>
    </submittedName>
</protein>
<evidence type="ECO:0000313" key="2">
    <source>
        <dbReference type="EMBL" id="QPL56510.1"/>
    </source>
</evidence>
<feature type="transmembrane region" description="Helical" evidence="1">
    <location>
        <begin position="43"/>
        <end position="67"/>
    </location>
</feature>
<keyword evidence="1" id="KW-0472">Membrane</keyword>